<accession>A0AAP6JDL6</accession>
<feature type="domain" description="Bacterial surface antigen (D15)" evidence="12">
    <location>
        <begin position="306"/>
        <end position="584"/>
    </location>
</feature>
<evidence type="ECO:0000256" key="6">
    <source>
        <dbReference type="ARBA" id="ARBA00022729"/>
    </source>
</evidence>
<sequence length="587" mass="67080">MSGQLARSASLCLLLTLLLALAAAPAQAQSVRIEIEGLEGQPELRENVLANLSLQRYRDDAMGEPRLRRLHGRATGEVRRALRPFGHYQAEVESELRQENDRWIAVYRIEPGPRVQVESVEARVEGDGEDDRAFQRVLETLPIRAGQPLNHQHYDQARNRLLEVASRHGYLEARWLERSLMVDPVGGTARVRLIMETGPRFRFGETRIEQDILDDAFVQRYVPFSPGDHYDEQKLVQLQYGLSDSEYFSFVQIQRDMDNIDEEGRVPIIVETTQRPKHRYQASLGYGTDTGPRFGVRWDYRRINRRGHHGALGYNISQVRRAVELRYVVPLAKPTRERLTWDANAIREDRGDDLESRRLELGVGRTTQWGSWQRTHFLRYEQERSIFGPDEESRSEIVVPGIRITRTRADDPTLARRGLYLKGEVRGAREEALSDLNFFQARIRAKRVQPLGEDYRLLARLELGGTGTENFDQLPLSQRFFTGGDQTIRGYSFEELSPEGEDGRKLGGRYLAVASLELDRRIRGPWHAAAFVDHGNAMMSFSERLETSAGMGIRWASPVGMVRLDVAQSISDTDRSPRLHLSVGPDL</sequence>
<feature type="chain" id="PRO_5042923002" description="Translocation and assembly module subunit TamA" evidence="11">
    <location>
        <begin position="29"/>
        <end position="587"/>
    </location>
</feature>
<evidence type="ECO:0000259" key="12">
    <source>
        <dbReference type="Pfam" id="PF01103"/>
    </source>
</evidence>
<name>A0AAP6JDL6_9GAMM</name>
<feature type="signal peptide" evidence="11">
    <location>
        <begin position="1"/>
        <end position="28"/>
    </location>
</feature>
<dbReference type="PANTHER" id="PTHR12815">
    <property type="entry name" value="SORTING AND ASSEMBLY MACHINERY SAMM50 PROTEIN FAMILY MEMBER"/>
    <property type="match status" value="1"/>
</dbReference>
<evidence type="ECO:0000256" key="1">
    <source>
        <dbReference type="ARBA" id="ARBA00004442"/>
    </source>
</evidence>
<dbReference type="InterPro" id="IPR035243">
    <property type="entry name" value="TamA_POTRA_Dom_1"/>
</dbReference>
<evidence type="ECO:0000256" key="8">
    <source>
        <dbReference type="ARBA" id="ARBA00023237"/>
    </source>
</evidence>
<dbReference type="Proteomes" id="UP001302316">
    <property type="component" value="Unassembled WGS sequence"/>
</dbReference>
<reference evidence="14 15" key="1">
    <citation type="submission" date="2023-12" db="EMBL/GenBank/DDBJ databases">
        <title>Whole-genome sequencing of halo(alkali)philic microorganisms from hypersaline lakes.</title>
        <authorList>
            <person name="Sorokin D.Y."/>
            <person name="Merkel A.Y."/>
            <person name="Messina E."/>
            <person name="Yakimov M."/>
        </authorList>
    </citation>
    <scope>NUCLEOTIDE SEQUENCE [LARGE SCALE GENOMIC DNA]</scope>
    <source>
        <strain evidence="14 15">AB-CW1</strain>
    </source>
</reference>
<dbReference type="EMBL" id="JAYGII010000006">
    <property type="protein sequence ID" value="MEA5445053.1"/>
    <property type="molecule type" value="Genomic_DNA"/>
</dbReference>
<dbReference type="PANTHER" id="PTHR12815:SF47">
    <property type="entry name" value="TRANSLOCATION AND ASSEMBLY MODULE SUBUNIT TAMA"/>
    <property type="match status" value="1"/>
</dbReference>
<proteinExistence type="inferred from homology"/>
<keyword evidence="8" id="KW-0998">Cell outer membrane</keyword>
<comment type="caution">
    <text evidence="14">The sequence shown here is derived from an EMBL/GenBank/DDBJ whole genome shotgun (WGS) entry which is preliminary data.</text>
</comment>
<dbReference type="InterPro" id="IPR039910">
    <property type="entry name" value="D15-like"/>
</dbReference>
<keyword evidence="7" id="KW-0472">Membrane</keyword>
<evidence type="ECO:0000313" key="15">
    <source>
        <dbReference type="Proteomes" id="UP001302316"/>
    </source>
</evidence>
<comment type="similarity">
    <text evidence="2">Belongs to the TamA family.</text>
</comment>
<gene>
    <name evidence="14" type="ORF">VCB98_04370</name>
</gene>
<dbReference type="InterPro" id="IPR000184">
    <property type="entry name" value="Bac_surfAg_D15"/>
</dbReference>
<evidence type="ECO:0000313" key="14">
    <source>
        <dbReference type="EMBL" id="MEA5445053.1"/>
    </source>
</evidence>
<evidence type="ECO:0000256" key="7">
    <source>
        <dbReference type="ARBA" id="ARBA00023136"/>
    </source>
</evidence>
<dbReference type="Gene3D" id="3.10.20.310">
    <property type="entry name" value="membrane protein fhac"/>
    <property type="match status" value="3"/>
</dbReference>
<evidence type="ECO:0000256" key="10">
    <source>
        <dbReference type="ARBA" id="ARBA00093548"/>
    </source>
</evidence>
<dbReference type="Gene3D" id="2.40.160.50">
    <property type="entry name" value="membrane protein fhac: a member of the omp85/tpsb transporter family"/>
    <property type="match status" value="1"/>
</dbReference>
<dbReference type="Pfam" id="PF17243">
    <property type="entry name" value="POTRA_TamA_1"/>
    <property type="match status" value="1"/>
</dbReference>
<feature type="domain" description="TamA POTRA" evidence="13">
    <location>
        <begin position="33"/>
        <end position="111"/>
    </location>
</feature>
<dbReference type="GO" id="GO:0009306">
    <property type="term" value="P:protein secretion"/>
    <property type="evidence" value="ECO:0007669"/>
    <property type="project" value="TreeGrafter"/>
</dbReference>
<keyword evidence="5" id="KW-0812">Transmembrane</keyword>
<organism evidence="14 15">
    <name type="scientific">Natronospira elongata</name>
    <dbReference type="NCBI Taxonomy" id="3110268"/>
    <lineage>
        <taxon>Bacteria</taxon>
        <taxon>Pseudomonadati</taxon>
        <taxon>Pseudomonadota</taxon>
        <taxon>Gammaproteobacteria</taxon>
        <taxon>Natronospirales</taxon>
        <taxon>Natronospiraceae</taxon>
        <taxon>Natronospira</taxon>
    </lineage>
</organism>
<evidence type="ECO:0000256" key="9">
    <source>
        <dbReference type="ARBA" id="ARBA00033063"/>
    </source>
</evidence>
<dbReference type="Pfam" id="PF01103">
    <property type="entry name" value="Omp85"/>
    <property type="match status" value="1"/>
</dbReference>
<evidence type="ECO:0000256" key="5">
    <source>
        <dbReference type="ARBA" id="ARBA00022692"/>
    </source>
</evidence>
<keyword evidence="6 11" id="KW-0732">Signal</keyword>
<comment type="subunit">
    <text evidence="10">Interacts with TamB to form the translocation and assembly module (TAM).</text>
</comment>
<evidence type="ECO:0000256" key="2">
    <source>
        <dbReference type="ARBA" id="ARBA00010248"/>
    </source>
</evidence>
<evidence type="ECO:0000256" key="4">
    <source>
        <dbReference type="ARBA" id="ARBA00022452"/>
    </source>
</evidence>
<dbReference type="GO" id="GO:0097347">
    <property type="term" value="C:TAM protein secretion complex"/>
    <property type="evidence" value="ECO:0007669"/>
    <property type="project" value="TreeGrafter"/>
</dbReference>
<evidence type="ECO:0000259" key="13">
    <source>
        <dbReference type="Pfam" id="PF17243"/>
    </source>
</evidence>
<dbReference type="GO" id="GO:0009279">
    <property type="term" value="C:cell outer membrane"/>
    <property type="evidence" value="ECO:0007669"/>
    <property type="project" value="UniProtKB-SubCell"/>
</dbReference>
<protein>
    <recommendedName>
        <fullName evidence="3">Translocation and assembly module subunit TamA</fullName>
    </recommendedName>
    <alternativeName>
        <fullName evidence="9">Autotransporter assembly factor TamA</fullName>
    </alternativeName>
</protein>
<keyword evidence="4" id="KW-1134">Transmembrane beta strand</keyword>
<evidence type="ECO:0000256" key="3">
    <source>
        <dbReference type="ARBA" id="ARBA00015419"/>
    </source>
</evidence>
<evidence type="ECO:0000256" key="11">
    <source>
        <dbReference type="SAM" id="SignalP"/>
    </source>
</evidence>
<dbReference type="RefSeq" id="WP_346050684.1">
    <property type="nucleotide sequence ID" value="NZ_JAYGII010000006.1"/>
</dbReference>
<comment type="subcellular location">
    <subcellularLocation>
        <location evidence="1">Cell outer membrane</location>
    </subcellularLocation>
</comment>
<keyword evidence="15" id="KW-1185">Reference proteome</keyword>
<dbReference type="AlphaFoldDB" id="A0AAP6JDL6"/>